<evidence type="ECO:0000313" key="10">
    <source>
        <dbReference type="RefSeq" id="XP_050942258.1"/>
    </source>
</evidence>
<evidence type="ECO:0000256" key="5">
    <source>
        <dbReference type="ARBA" id="ARBA00022840"/>
    </source>
</evidence>
<keyword evidence="3 6" id="KW-0547">Nucleotide-binding</keyword>
<dbReference type="Pfam" id="PF01583">
    <property type="entry name" value="APS_kinase"/>
    <property type="match status" value="1"/>
</dbReference>
<evidence type="ECO:0000256" key="4">
    <source>
        <dbReference type="ARBA" id="ARBA00022777"/>
    </source>
</evidence>
<dbReference type="RefSeq" id="XP_050942258.1">
    <property type="nucleotide sequence ID" value="XM_051086301.1"/>
</dbReference>
<keyword evidence="2 6" id="KW-0808">Transferase</keyword>
<name>A0ABM3KWU6_CUCME</name>
<evidence type="ECO:0000256" key="1">
    <source>
        <dbReference type="ARBA" id="ARBA00012121"/>
    </source>
</evidence>
<evidence type="ECO:0000313" key="8">
    <source>
        <dbReference type="Proteomes" id="UP001652600"/>
    </source>
</evidence>
<comment type="pathway">
    <text evidence="6">Sulfur metabolism; hydrogen sulfide biosynthesis; sulfite from sulfate: step 2/3.</text>
</comment>
<dbReference type="PANTHER" id="PTHR11055:SF74">
    <property type="entry name" value="ADENYLYL-SULFATE KINASE"/>
    <property type="match status" value="1"/>
</dbReference>
<dbReference type="Gene3D" id="3.40.50.300">
    <property type="entry name" value="P-loop containing nucleotide triphosphate hydrolases"/>
    <property type="match status" value="1"/>
</dbReference>
<keyword evidence="5 6" id="KW-0067">ATP-binding</keyword>
<dbReference type="InterPro" id="IPR059117">
    <property type="entry name" value="APS_kinase_dom"/>
</dbReference>
<evidence type="ECO:0000256" key="2">
    <source>
        <dbReference type="ARBA" id="ARBA00022679"/>
    </source>
</evidence>
<dbReference type="RefSeq" id="XP_050942257.1">
    <property type="nucleotide sequence ID" value="XM_051086300.1"/>
</dbReference>
<dbReference type="PANTHER" id="PTHR11055">
    <property type="entry name" value="BIFUNCTIONAL 3'-PHOSPHOADENOSINE 5'-PHOSPHOSULFATE SYNTHASE"/>
    <property type="match status" value="1"/>
</dbReference>
<comment type="function">
    <text evidence="6">Catalyzes the synthesis of activated sulfate.</text>
</comment>
<comment type="similarity">
    <text evidence="6">Belongs to the APS kinase family.</text>
</comment>
<comment type="catalytic activity">
    <reaction evidence="6">
        <text>adenosine 5'-phosphosulfate + ATP = 3'-phosphoadenylyl sulfate + ADP + H(+)</text>
        <dbReference type="Rhea" id="RHEA:24152"/>
        <dbReference type="ChEBI" id="CHEBI:15378"/>
        <dbReference type="ChEBI" id="CHEBI:30616"/>
        <dbReference type="ChEBI" id="CHEBI:58243"/>
        <dbReference type="ChEBI" id="CHEBI:58339"/>
        <dbReference type="ChEBI" id="CHEBI:456216"/>
        <dbReference type="EC" id="2.7.1.25"/>
    </reaction>
</comment>
<dbReference type="InterPro" id="IPR027417">
    <property type="entry name" value="P-loop_NTPase"/>
</dbReference>
<accession>A0ABM3KWU6</accession>
<dbReference type="NCBIfam" id="TIGR00455">
    <property type="entry name" value="apsK"/>
    <property type="match status" value="1"/>
</dbReference>
<dbReference type="SUPFAM" id="SSF52540">
    <property type="entry name" value="P-loop containing nucleoside triphosphate hydrolases"/>
    <property type="match status" value="1"/>
</dbReference>
<keyword evidence="4 6" id="KW-0418">Kinase</keyword>
<dbReference type="NCBIfam" id="NF003013">
    <property type="entry name" value="PRK03846.1"/>
    <property type="match status" value="1"/>
</dbReference>
<dbReference type="Proteomes" id="UP001652600">
    <property type="component" value="Chromosome 6"/>
</dbReference>
<evidence type="ECO:0000313" key="9">
    <source>
        <dbReference type="RefSeq" id="XP_050942257.1"/>
    </source>
</evidence>
<feature type="domain" description="APS kinase" evidence="7">
    <location>
        <begin position="10"/>
        <end position="133"/>
    </location>
</feature>
<keyword evidence="8" id="KW-1185">Reference proteome</keyword>
<evidence type="ECO:0000256" key="6">
    <source>
        <dbReference type="RuleBase" id="RU004347"/>
    </source>
</evidence>
<evidence type="ECO:0000256" key="3">
    <source>
        <dbReference type="ARBA" id="ARBA00022741"/>
    </source>
</evidence>
<sequence>MCLCTGNQIYMSSGKSTVSCALSKSLYKMGKLAYILDGDNVRHGLNRDLGFKAEDRAENIRRVGEVAKLFADAGVICIANVISPYRRDRDVCRGILPDGYFIEVFIDVPLEVCEARDAKGLYKLARAGKIKGHCNLLSSSLDLLDDLFIFLQALLVSMIRTKYH</sequence>
<dbReference type="InterPro" id="IPR002891">
    <property type="entry name" value="APS"/>
</dbReference>
<proteinExistence type="inferred from homology"/>
<gene>
    <name evidence="9 10" type="primary">LOC103503027</name>
</gene>
<organism evidence="8 10">
    <name type="scientific">Cucumis melo</name>
    <name type="common">Muskmelon</name>
    <dbReference type="NCBI Taxonomy" id="3656"/>
    <lineage>
        <taxon>Eukaryota</taxon>
        <taxon>Viridiplantae</taxon>
        <taxon>Streptophyta</taxon>
        <taxon>Embryophyta</taxon>
        <taxon>Tracheophyta</taxon>
        <taxon>Spermatophyta</taxon>
        <taxon>Magnoliopsida</taxon>
        <taxon>eudicotyledons</taxon>
        <taxon>Gunneridae</taxon>
        <taxon>Pentapetalae</taxon>
        <taxon>rosids</taxon>
        <taxon>fabids</taxon>
        <taxon>Cucurbitales</taxon>
        <taxon>Cucurbitaceae</taxon>
        <taxon>Benincaseae</taxon>
        <taxon>Cucumis</taxon>
    </lineage>
</organism>
<protein>
    <recommendedName>
        <fullName evidence="1 6">Adenylyl-sulfate kinase</fullName>
        <ecNumber evidence="1 6">2.7.1.25</ecNumber>
    </recommendedName>
</protein>
<dbReference type="EC" id="2.7.1.25" evidence="1 6"/>
<dbReference type="CDD" id="cd02027">
    <property type="entry name" value="APSK"/>
    <property type="match status" value="1"/>
</dbReference>
<dbReference type="GeneID" id="103503027"/>
<reference evidence="9 10" key="1">
    <citation type="submission" date="2025-05" db="UniProtKB">
        <authorList>
            <consortium name="RefSeq"/>
        </authorList>
    </citation>
    <scope>IDENTIFICATION</scope>
    <source>
        <tissue evidence="9 10">Stem</tissue>
    </source>
</reference>
<evidence type="ECO:0000259" key="7">
    <source>
        <dbReference type="Pfam" id="PF01583"/>
    </source>
</evidence>